<name>A0A4Y2V110_ARAVE</name>
<evidence type="ECO:0000313" key="2">
    <source>
        <dbReference type="EMBL" id="GBO18919.1"/>
    </source>
</evidence>
<keyword evidence="1" id="KW-0812">Transmembrane</keyword>
<feature type="transmembrane region" description="Helical" evidence="1">
    <location>
        <begin position="77"/>
        <end position="99"/>
    </location>
</feature>
<evidence type="ECO:0000313" key="3">
    <source>
        <dbReference type="Proteomes" id="UP000499080"/>
    </source>
</evidence>
<sequence>MASKVSCNKCGSSARTSPFLVFLCGCTYHESCLMTMIGDHCPVHLPERPADDHHDPIPTPGDMFRSGSDSLWSFVEVVYRTVVFIAAIIGVFQFLMGMVEDAGGDVKGGGPPPRPEIQ</sequence>
<organism evidence="2 3">
    <name type="scientific">Araneus ventricosus</name>
    <name type="common">Orbweaver spider</name>
    <name type="synonym">Epeira ventricosa</name>
    <dbReference type="NCBI Taxonomy" id="182803"/>
    <lineage>
        <taxon>Eukaryota</taxon>
        <taxon>Metazoa</taxon>
        <taxon>Ecdysozoa</taxon>
        <taxon>Arthropoda</taxon>
        <taxon>Chelicerata</taxon>
        <taxon>Arachnida</taxon>
        <taxon>Araneae</taxon>
        <taxon>Araneomorphae</taxon>
        <taxon>Entelegynae</taxon>
        <taxon>Araneoidea</taxon>
        <taxon>Araneidae</taxon>
        <taxon>Araneus</taxon>
    </lineage>
</organism>
<dbReference type="AlphaFoldDB" id="A0A4Y2V110"/>
<keyword evidence="1" id="KW-0472">Membrane</keyword>
<accession>A0A4Y2V110</accession>
<dbReference type="PROSITE" id="PS51257">
    <property type="entry name" value="PROKAR_LIPOPROTEIN"/>
    <property type="match status" value="1"/>
</dbReference>
<reference evidence="2 3" key="1">
    <citation type="journal article" date="2019" name="Sci. Rep.">
        <title>Orb-weaving spider Araneus ventricosus genome elucidates the spidroin gene catalogue.</title>
        <authorList>
            <person name="Kono N."/>
            <person name="Nakamura H."/>
            <person name="Ohtoshi R."/>
            <person name="Moran D.A.P."/>
            <person name="Shinohara A."/>
            <person name="Yoshida Y."/>
            <person name="Fujiwara M."/>
            <person name="Mori M."/>
            <person name="Tomita M."/>
            <person name="Arakawa K."/>
        </authorList>
    </citation>
    <scope>NUCLEOTIDE SEQUENCE [LARGE SCALE GENOMIC DNA]</scope>
</reference>
<evidence type="ECO:0000256" key="1">
    <source>
        <dbReference type="SAM" id="Phobius"/>
    </source>
</evidence>
<comment type="caution">
    <text evidence="2">The sequence shown here is derived from an EMBL/GenBank/DDBJ whole genome shotgun (WGS) entry which is preliminary data.</text>
</comment>
<gene>
    <name evidence="2" type="ORF">AVEN_41652_1</name>
</gene>
<proteinExistence type="predicted"/>
<dbReference type="EMBL" id="BGPR01042512">
    <property type="protein sequence ID" value="GBO18919.1"/>
    <property type="molecule type" value="Genomic_DNA"/>
</dbReference>
<keyword evidence="3" id="KW-1185">Reference proteome</keyword>
<protein>
    <submittedName>
        <fullName evidence="2">Uncharacterized protein</fullName>
    </submittedName>
</protein>
<dbReference type="Proteomes" id="UP000499080">
    <property type="component" value="Unassembled WGS sequence"/>
</dbReference>
<keyword evidence="1" id="KW-1133">Transmembrane helix</keyword>